<evidence type="ECO:0000256" key="1">
    <source>
        <dbReference type="SAM" id="MobiDB-lite"/>
    </source>
</evidence>
<evidence type="ECO:0000313" key="4">
    <source>
        <dbReference type="Proteomes" id="UP000320839"/>
    </source>
</evidence>
<feature type="transmembrane region" description="Helical" evidence="2">
    <location>
        <begin position="12"/>
        <end position="30"/>
    </location>
</feature>
<evidence type="ECO:0000313" key="3">
    <source>
        <dbReference type="EMBL" id="QDV16231.1"/>
    </source>
</evidence>
<organism evidence="3 4">
    <name type="scientific">Gimesia panareensis</name>
    <dbReference type="NCBI Taxonomy" id="2527978"/>
    <lineage>
        <taxon>Bacteria</taxon>
        <taxon>Pseudomonadati</taxon>
        <taxon>Planctomycetota</taxon>
        <taxon>Planctomycetia</taxon>
        <taxon>Planctomycetales</taxon>
        <taxon>Planctomycetaceae</taxon>
        <taxon>Gimesia</taxon>
    </lineage>
</organism>
<dbReference type="OrthoDB" id="290250at2"/>
<evidence type="ECO:0000256" key="2">
    <source>
        <dbReference type="SAM" id="Phobius"/>
    </source>
</evidence>
<feature type="transmembrane region" description="Helical" evidence="2">
    <location>
        <begin position="36"/>
        <end position="69"/>
    </location>
</feature>
<protein>
    <submittedName>
        <fullName evidence="3">Uncharacterized protein</fullName>
    </submittedName>
</protein>
<keyword evidence="2" id="KW-1133">Transmembrane helix</keyword>
<name>A0A518FIQ8_9PLAN</name>
<sequence>MARITGKQITKSVLFTAAGAAPGIIWIINAGTTQSIVIACLGAAVGFGLSLPGVSAARVAGGTVGVIVARNAPLSMQDKILDTFIGDSETPENEQDPEADQRGDSSGSSA</sequence>
<dbReference type="AlphaFoldDB" id="A0A518FIQ8"/>
<keyword evidence="2" id="KW-0472">Membrane</keyword>
<keyword evidence="2" id="KW-0812">Transmembrane</keyword>
<feature type="region of interest" description="Disordered" evidence="1">
    <location>
        <begin position="83"/>
        <end position="110"/>
    </location>
</feature>
<dbReference type="Proteomes" id="UP000320839">
    <property type="component" value="Chromosome"/>
</dbReference>
<feature type="compositionally biased region" description="Acidic residues" evidence="1">
    <location>
        <begin position="89"/>
        <end position="98"/>
    </location>
</feature>
<accession>A0A518FIQ8</accession>
<gene>
    <name evidence="3" type="ORF">Pan153_08530</name>
</gene>
<reference evidence="3 4" key="1">
    <citation type="submission" date="2019-02" db="EMBL/GenBank/DDBJ databases">
        <title>Deep-cultivation of Planctomycetes and their phenomic and genomic characterization uncovers novel biology.</title>
        <authorList>
            <person name="Wiegand S."/>
            <person name="Jogler M."/>
            <person name="Boedeker C."/>
            <person name="Pinto D."/>
            <person name="Vollmers J."/>
            <person name="Rivas-Marin E."/>
            <person name="Kohn T."/>
            <person name="Peeters S.H."/>
            <person name="Heuer A."/>
            <person name="Rast P."/>
            <person name="Oberbeckmann S."/>
            <person name="Bunk B."/>
            <person name="Jeske O."/>
            <person name="Meyerdierks A."/>
            <person name="Storesund J.E."/>
            <person name="Kallscheuer N."/>
            <person name="Luecker S."/>
            <person name="Lage O.M."/>
            <person name="Pohl T."/>
            <person name="Merkel B.J."/>
            <person name="Hornburger P."/>
            <person name="Mueller R.-W."/>
            <person name="Bruemmer F."/>
            <person name="Labrenz M."/>
            <person name="Spormann A.M."/>
            <person name="Op den Camp H."/>
            <person name="Overmann J."/>
            <person name="Amann R."/>
            <person name="Jetten M.S.M."/>
            <person name="Mascher T."/>
            <person name="Medema M.H."/>
            <person name="Devos D.P."/>
            <person name="Kaster A.-K."/>
            <person name="Ovreas L."/>
            <person name="Rohde M."/>
            <person name="Galperin M.Y."/>
            <person name="Jogler C."/>
        </authorList>
    </citation>
    <scope>NUCLEOTIDE SEQUENCE [LARGE SCALE GENOMIC DNA]</scope>
    <source>
        <strain evidence="3 4">Pan153</strain>
    </source>
</reference>
<dbReference type="RefSeq" id="WP_145454166.1">
    <property type="nucleotide sequence ID" value="NZ_CP036317.1"/>
</dbReference>
<dbReference type="EMBL" id="CP036317">
    <property type="protein sequence ID" value="QDV16231.1"/>
    <property type="molecule type" value="Genomic_DNA"/>
</dbReference>
<proteinExistence type="predicted"/>